<evidence type="ECO:0000313" key="1">
    <source>
        <dbReference type="EMBL" id="MBB6122842.1"/>
    </source>
</evidence>
<dbReference type="AlphaFoldDB" id="A0A841IXH4"/>
<dbReference type="EMBL" id="JACIJP010000001">
    <property type="protein sequence ID" value="MBB6122842.1"/>
    <property type="molecule type" value="Genomic_DNA"/>
</dbReference>
<proteinExistence type="predicted"/>
<organism evidence="1 2">
    <name type="scientific">Sphingobium subterraneum</name>
    <dbReference type="NCBI Taxonomy" id="627688"/>
    <lineage>
        <taxon>Bacteria</taxon>
        <taxon>Pseudomonadati</taxon>
        <taxon>Pseudomonadota</taxon>
        <taxon>Alphaproteobacteria</taxon>
        <taxon>Sphingomonadales</taxon>
        <taxon>Sphingomonadaceae</taxon>
        <taxon>Sphingobium</taxon>
    </lineage>
</organism>
<sequence>MLSLPIFPFMLVALGVGYAQAHPARHRLPVSQTPAPQPHLVVAEGDGGFVIHGAIVRASQSMQISLPNIPLGDSVRLDPRLLLSSSTKEIPDGETR</sequence>
<accession>A0A841IXH4</accession>
<keyword evidence="2" id="KW-1185">Reference proteome</keyword>
<dbReference type="Proteomes" id="UP000552700">
    <property type="component" value="Unassembled WGS sequence"/>
</dbReference>
<reference evidence="1 2" key="1">
    <citation type="submission" date="2020-08" db="EMBL/GenBank/DDBJ databases">
        <title>Genomic Encyclopedia of Type Strains, Phase IV (KMG-IV): sequencing the most valuable type-strain genomes for metagenomic binning, comparative biology and taxonomic classification.</title>
        <authorList>
            <person name="Goeker M."/>
        </authorList>
    </citation>
    <scope>NUCLEOTIDE SEQUENCE [LARGE SCALE GENOMIC DNA]</scope>
    <source>
        <strain evidence="1 2">DSM 102255</strain>
    </source>
</reference>
<name>A0A841IXH4_9SPHN</name>
<evidence type="ECO:0000313" key="2">
    <source>
        <dbReference type="Proteomes" id="UP000552700"/>
    </source>
</evidence>
<gene>
    <name evidence="1" type="ORF">FHS92_000549</name>
</gene>
<protein>
    <submittedName>
        <fullName evidence="1">Uncharacterized protein</fullName>
    </submittedName>
</protein>
<dbReference type="RefSeq" id="WP_221230862.1">
    <property type="nucleotide sequence ID" value="NZ_JACIJP010000001.1"/>
</dbReference>
<comment type="caution">
    <text evidence="1">The sequence shown here is derived from an EMBL/GenBank/DDBJ whole genome shotgun (WGS) entry which is preliminary data.</text>
</comment>